<name>A0A7G9YG97_9EURY</name>
<reference evidence="2" key="1">
    <citation type="submission" date="2020-06" db="EMBL/GenBank/DDBJ databases">
        <title>Unique genomic features of the anaerobic methanotrophic archaea.</title>
        <authorList>
            <person name="Chadwick G.L."/>
            <person name="Skennerton C.T."/>
            <person name="Laso-Perez R."/>
            <person name="Leu A.O."/>
            <person name="Speth D.R."/>
            <person name="Yu H."/>
            <person name="Morgan-Lang C."/>
            <person name="Hatzenpichler R."/>
            <person name="Goudeau D."/>
            <person name="Malmstrom R."/>
            <person name="Brazelton W.J."/>
            <person name="Woyke T."/>
            <person name="Hallam S.J."/>
            <person name="Tyson G.W."/>
            <person name="Wegener G."/>
            <person name="Boetius A."/>
            <person name="Orphan V."/>
        </authorList>
    </citation>
    <scope>NUCLEOTIDE SEQUENCE</scope>
</reference>
<dbReference type="InterPro" id="IPR014756">
    <property type="entry name" value="Ig_E-set"/>
</dbReference>
<gene>
    <name evidence="2" type="ORF">LBHKAHFG_00012</name>
</gene>
<evidence type="ECO:0000313" key="2">
    <source>
        <dbReference type="EMBL" id="QNO47031.1"/>
    </source>
</evidence>
<dbReference type="InterPro" id="IPR002909">
    <property type="entry name" value="IPT_dom"/>
</dbReference>
<dbReference type="Gene3D" id="3.90.10.10">
    <property type="entry name" value="Cytochrome C3"/>
    <property type="match status" value="1"/>
</dbReference>
<dbReference type="InterPro" id="IPR013783">
    <property type="entry name" value="Ig-like_fold"/>
</dbReference>
<dbReference type="InterPro" id="IPR036280">
    <property type="entry name" value="Multihaem_cyt_sf"/>
</dbReference>
<sequence>MKRTRILYGLTILVAVLSISIALAIVPPPPANQDLGIYDTVYGGFAEDECRACHSSGVPDAHHMLVPNEGYNCTDCHKLGPSGGIDSPIRDCVKCHLASPHHEADEALDRHCSYCHGSLVDDYDDGHYIPTYNSSLITPDTSYNWKNETTGKKWGGCEACHEANTTPVSGATIHDNYVTHHNIWPGDNEKCSVCHDMVAGANLTIRKCEDCHGVKSLHNIQYDYATTEGELGYGHIGDSWDCMGCHAWYEAASDAPRTGPITPSIDEISHGKLVAGKETVVTITGNNFKNTVNGIYYTSDVVIVTGVETTTLTPDYITASQIVVTIPEMAEGTYGLRVAKSDMKSKMVPIVVASQVTIDSAKIRGATVIVRGSGFGDELYDESLGVTIACEGNDLESSISSWDSTRIVVKCLTAAAGDEVTVTTLYGSDSATIVGSRIR</sequence>
<dbReference type="SUPFAM" id="SSF48695">
    <property type="entry name" value="Multiheme cytochromes"/>
    <property type="match status" value="1"/>
</dbReference>
<dbReference type="EMBL" id="MT631238">
    <property type="protein sequence ID" value="QNO47031.1"/>
    <property type="molecule type" value="Genomic_DNA"/>
</dbReference>
<evidence type="ECO:0000259" key="1">
    <source>
        <dbReference type="Pfam" id="PF01833"/>
    </source>
</evidence>
<feature type="domain" description="IPT/TIG" evidence="1">
    <location>
        <begin position="263"/>
        <end position="342"/>
    </location>
</feature>
<dbReference type="SUPFAM" id="SSF81296">
    <property type="entry name" value="E set domains"/>
    <property type="match status" value="1"/>
</dbReference>
<protein>
    <recommendedName>
        <fullName evidence="1">IPT/TIG domain-containing protein</fullName>
    </recommendedName>
</protein>
<dbReference type="AlphaFoldDB" id="A0A7G9YG97"/>
<organism evidence="2">
    <name type="scientific">Candidatus Methanogaster sp. ANME-2c ERB4</name>
    <dbReference type="NCBI Taxonomy" id="2759911"/>
    <lineage>
        <taxon>Archaea</taxon>
        <taxon>Methanobacteriati</taxon>
        <taxon>Methanobacteriota</taxon>
        <taxon>Stenosarchaea group</taxon>
        <taxon>Methanomicrobia</taxon>
        <taxon>Methanosarcinales</taxon>
        <taxon>ANME-2 cluster</taxon>
        <taxon>Candidatus Methanogasteraceae</taxon>
        <taxon>Candidatus Methanogaster</taxon>
    </lineage>
</organism>
<dbReference type="Gene3D" id="2.60.40.10">
    <property type="entry name" value="Immunoglobulins"/>
    <property type="match status" value="2"/>
</dbReference>
<dbReference type="Pfam" id="PF01833">
    <property type="entry name" value="TIG"/>
    <property type="match status" value="1"/>
</dbReference>
<accession>A0A7G9YG97</accession>
<proteinExistence type="predicted"/>